<dbReference type="OMA" id="CAHCHCK"/>
<reference evidence="2 3" key="1">
    <citation type="journal article" date="2018" name="Nat. Ecol. Evol.">
        <title>Shark genomes provide insights into elasmobranch evolution and the origin of vertebrates.</title>
        <authorList>
            <person name="Hara Y"/>
            <person name="Yamaguchi K"/>
            <person name="Onimaru K"/>
            <person name="Kadota M"/>
            <person name="Koyanagi M"/>
            <person name="Keeley SD"/>
            <person name="Tatsumi K"/>
            <person name="Tanaka K"/>
            <person name="Motone F"/>
            <person name="Kageyama Y"/>
            <person name="Nozu R"/>
            <person name="Adachi N"/>
            <person name="Nishimura O"/>
            <person name="Nakagawa R"/>
            <person name="Tanegashima C"/>
            <person name="Kiyatake I"/>
            <person name="Matsumoto R"/>
            <person name="Murakumo K"/>
            <person name="Nishida K"/>
            <person name="Terakita A"/>
            <person name="Kuratani S"/>
            <person name="Sato K"/>
            <person name="Hyodo S Kuraku.S."/>
        </authorList>
    </citation>
    <scope>NUCLEOTIDE SEQUENCE [LARGE SCALE GENOMIC DNA]</scope>
</reference>
<dbReference type="Gene3D" id="1.10.437.10">
    <property type="entry name" value="Blc2-like"/>
    <property type="match status" value="1"/>
</dbReference>
<comment type="caution">
    <text evidence="2">The sequence shown here is derived from an EMBL/GenBank/DDBJ whole genome shotgun (WGS) entry which is preliminary data.</text>
</comment>
<dbReference type="Proteomes" id="UP000287033">
    <property type="component" value="Unassembled WGS sequence"/>
</dbReference>
<accession>A0A401S965</accession>
<keyword evidence="3" id="KW-1185">Reference proteome</keyword>
<name>A0A401S965_CHIPU</name>
<keyword evidence="1" id="KW-0812">Transmembrane</keyword>
<proteinExistence type="predicted"/>
<evidence type="ECO:0000256" key="1">
    <source>
        <dbReference type="SAM" id="Phobius"/>
    </source>
</evidence>
<evidence type="ECO:0000313" key="2">
    <source>
        <dbReference type="EMBL" id="GCC26880.1"/>
    </source>
</evidence>
<gene>
    <name evidence="2" type="ORF">chiPu_0005300</name>
</gene>
<sequence>MSNCQDRDTSYLLEKTVKDLLQISLRKTEQDVRRECGSLARELIEASTRVRAQGEPLEQDSVLLPTESMNRLRDMVSQGNITSVTEGSQVIRAVFVKIFEDGQKNFGRIFVCLALIVNVVQKVVPEGPGQEEMLLLTDCVTDCLVQLRQACDHCQSKKWGSMTAVATGMFFMAAAMLGIIILK</sequence>
<protein>
    <submittedName>
        <fullName evidence="2">Uncharacterized protein</fullName>
    </submittedName>
</protein>
<organism evidence="2 3">
    <name type="scientific">Chiloscyllium punctatum</name>
    <name type="common">Brownbanded bambooshark</name>
    <name type="synonym">Hemiscyllium punctatum</name>
    <dbReference type="NCBI Taxonomy" id="137246"/>
    <lineage>
        <taxon>Eukaryota</taxon>
        <taxon>Metazoa</taxon>
        <taxon>Chordata</taxon>
        <taxon>Craniata</taxon>
        <taxon>Vertebrata</taxon>
        <taxon>Chondrichthyes</taxon>
        <taxon>Elasmobranchii</taxon>
        <taxon>Galeomorphii</taxon>
        <taxon>Galeoidea</taxon>
        <taxon>Orectolobiformes</taxon>
        <taxon>Hemiscylliidae</taxon>
        <taxon>Chiloscyllium</taxon>
    </lineage>
</organism>
<keyword evidence="1" id="KW-1133">Transmembrane helix</keyword>
<dbReference type="OrthoDB" id="10492092at2759"/>
<dbReference type="InterPro" id="IPR036834">
    <property type="entry name" value="Bcl-2-like_sf"/>
</dbReference>
<dbReference type="AlphaFoldDB" id="A0A401S965"/>
<feature type="transmembrane region" description="Helical" evidence="1">
    <location>
        <begin position="159"/>
        <end position="182"/>
    </location>
</feature>
<keyword evidence="1" id="KW-0472">Membrane</keyword>
<dbReference type="SUPFAM" id="SSF56854">
    <property type="entry name" value="Bcl-2 inhibitors of programmed cell death"/>
    <property type="match status" value="1"/>
</dbReference>
<dbReference type="EMBL" id="BEZZ01000141">
    <property type="protein sequence ID" value="GCC26880.1"/>
    <property type="molecule type" value="Genomic_DNA"/>
</dbReference>
<dbReference type="GO" id="GO:0042981">
    <property type="term" value="P:regulation of apoptotic process"/>
    <property type="evidence" value="ECO:0007669"/>
    <property type="project" value="InterPro"/>
</dbReference>
<evidence type="ECO:0000313" key="3">
    <source>
        <dbReference type="Proteomes" id="UP000287033"/>
    </source>
</evidence>